<name>F2UIE6_SALR5</name>
<evidence type="ECO:0000313" key="4">
    <source>
        <dbReference type="Proteomes" id="UP000007799"/>
    </source>
</evidence>
<dbReference type="Pfam" id="PF13759">
    <property type="entry name" value="2OG-FeII_Oxy_5"/>
    <property type="match status" value="1"/>
</dbReference>
<gene>
    <name evidence="3" type="ORF">PTSG_08240</name>
</gene>
<dbReference type="Proteomes" id="UP000007799">
    <property type="component" value="Unassembled WGS sequence"/>
</dbReference>
<dbReference type="Gene3D" id="2.60.120.620">
    <property type="entry name" value="q2cbj1_9rhob like domain"/>
    <property type="match status" value="1"/>
</dbReference>
<keyword evidence="4" id="KW-1185">Reference proteome</keyword>
<organism evidence="4">
    <name type="scientific">Salpingoeca rosetta (strain ATCC 50818 / BSB-021)</name>
    <dbReference type="NCBI Taxonomy" id="946362"/>
    <lineage>
        <taxon>Eukaryota</taxon>
        <taxon>Choanoflagellata</taxon>
        <taxon>Craspedida</taxon>
        <taxon>Salpingoecidae</taxon>
        <taxon>Salpingoeca</taxon>
    </lineage>
</organism>
<accession>F2UIE6</accession>
<evidence type="ECO:0008006" key="5">
    <source>
        <dbReference type="Google" id="ProtNLM"/>
    </source>
</evidence>
<feature type="region of interest" description="Disordered" evidence="1">
    <location>
        <begin position="347"/>
        <end position="381"/>
    </location>
</feature>
<proteinExistence type="predicted"/>
<evidence type="ECO:0000313" key="3">
    <source>
        <dbReference type="EMBL" id="EGD76895.1"/>
    </source>
</evidence>
<dbReference type="KEGG" id="sre:PTSG_08240"/>
<dbReference type="RefSeq" id="XP_004991266.1">
    <property type="nucleotide sequence ID" value="XM_004991209.1"/>
</dbReference>
<dbReference type="SUPFAM" id="SSF51182">
    <property type="entry name" value="RmlC-like cupins"/>
    <property type="match status" value="1"/>
</dbReference>
<reference evidence="3" key="1">
    <citation type="submission" date="2009-08" db="EMBL/GenBank/DDBJ databases">
        <title>Annotation of Salpingoeca rosetta.</title>
        <authorList>
            <consortium name="The Broad Institute Genome Sequencing Platform"/>
            <person name="Russ C."/>
            <person name="Cuomo C."/>
            <person name="Burger G."/>
            <person name="Gray M.W."/>
            <person name="Holland P.W.H."/>
            <person name="King N."/>
            <person name="Lang F.B.F."/>
            <person name="Roger A.J."/>
            <person name="Ruiz-Trillo I."/>
            <person name="Young S.K."/>
            <person name="Zeng Q."/>
            <person name="Gargeya S."/>
            <person name="Alvarado L."/>
            <person name="Berlin A."/>
            <person name="Chapman S.B."/>
            <person name="Chen Z."/>
            <person name="Freedman E."/>
            <person name="Gellesch M."/>
            <person name="Goldberg J."/>
            <person name="Griggs A."/>
            <person name="Gujja S."/>
            <person name="Heilman E."/>
            <person name="Heiman D."/>
            <person name="Howarth C."/>
            <person name="Mehta T."/>
            <person name="Neiman D."/>
            <person name="Pearson M."/>
            <person name="Roberts A."/>
            <person name="Saif S."/>
            <person name="Shea T."/>
            <person name="Shenoy N."/>
            <person name="Sisk P."/>
            <person name="Stolte C."/>
            <person name="Sykes S."/>
            <person name="White J."/>
            <person name="Yandava C."/>
            <person name="Haas B."/>
            <person name="Nusbaum C."/>
            <person name="Birren B."/>
        </authorList>
    </citation>
    <scope>NUCLEOTIDE SEQUENCE [LARGE SCALE GENOMIC DNA]</scope>
    <source>
        <strain evidence="3">ATCC 50818</strain>
    </source>
</reference>
<dbReference type="InterPro" id="IPR012668">
    <property type="entry name" value="CHP02466"/>
</dbReference>
<sequence>MSSQSNNMKALLVLALVVLVLAGMVVNGVSAGRGGGFDAVLQQLTGGIQGNGKEARSSDDRELTIASTIEELRQLMASTTGDDALQRAVQRHVHAFDAYVNGRDPPRTAEDFSSSLHFQHVPHMDELATQARLRWAVAAEETPRTHDIHGVPLLVDQPRLLQGAITPTSHHFWHAVRALEEGDFSQNTLNSVRSDLGLLAKAAVAAATPRLNLHLLSAQVCVRNGSRFVSPFQTAASIGLDCTDIHSAPALSAPLDAACDANEPSCVQHSSQQPIADDTEGRLEVWLPLAASRLDITSNIIHLRDPRPASGLAFPPSFQLGNTRALEMQPGTVHIVPSSLAGYMLHKHGPVSGDGGGGGSDGDFGGSQDDSGGDDDGDPPNIILVAHAVKGGCAGGCAEAGDLSTCGDGCGGGGNDDTLTVELHSAWAGVNGRGHFNAPHNHPDATLSGVVYLRTGHASPAATTRITFIKPNCHSSNSSRCHVSADVEAGDVLVFPSWLDHFVPPHTGAEPRMMVAFNARVRYTYANGGEGAAMAGNRDASVHLPRRHMHAHN</sequence>
<dbReference type="InParanoid" id="F2UIE6"/>
<protein>
    <recommendedName>
        <fullName evidence="5">Cupin-like domain-containing protein</fullName>
    </recommendedName>
</protein>
<dbReference type="EMBL" id="GL832975">
    <property type="protein sequence ID" value="EGD76895.1"/>
    <property type="molecule type" value="Genomic_DNA"/>
</dbReference>
<dbReference type="OrthoDB" id="193301at2759"/>
<keyword evidence="2" id="KW-0732">Signal</keyword>
<dbReference type="InterPro" id="IPR011051">
    <property type="entry name" value="RmlC_Cupin_sf"/>
</dbReference>
<evidence type="ECO:0000256" key="2">
    <source>
        <dbReference type="SAM" id="SignalP"/>
    </source>
</evidence>
<feature type="compositionally biased region" description="Gly residues" evidence="1">
    <location>
        <begin position="352"/>
        <end position="365"/>
    </location>
</feature>
<dbReference type="AlphaFoldDB" id="F2UIE6"/>
<feature type="signal peptide" evidence="2">
    <location>
        <begin position="1"/>
        <end position="22"/>
    </location>
</feature>
<dbReference type="GeneID" id="16071827"/>
<feature type="chain" id="PRO_5003291120" description="Cupin-like domain-containing protein" evidence="2">
    <location>
        <begin position="23"/>
        <end position="553"/>
    </location>
</feature>
<evidence type="ECO:0000256" key="1">
    <source>
        <dbReference type="SAM" id="MobiDB-lite"/>
    </source>
</evidence>